<dbReference type="PANTHER" id="PTHR35145:SF1">
    <property type="entry name" value="CYTOPLASMIC PROTEIN"/>
    <property type="match status" value="1"/>
</dbReference>
<keyword evidence="3" id="KW-1185">Reference proteome</keyword>
<dbReference type="GO" id="GO:0003677">
    <property type="term" value="F:DNA binding"/>
    <property type="evidence" value="ECO:0007669"/>
    <property type="project" value="UniProtKB-KW"/>
</dbReference>
<dbReference type="PANTHER" id="PTHR35145">
    <property type="entry name" value="CYTOPLASMIC PROTEIN-RELATED"/>
    <property type="match status" value="1"/>
</dbReference>
<organism evidence="2 3">
    <name type="scientific">Youxingia wuxianensis</name>
    <dbReference type="NCBI Taxonomy" id="2763678"/>
    <lineage>
        <taxon>Bacteria</taxon>
        <taxon>Bacillati</taxon>
        <taxon>Bacillota</taxon>
        <taxon>Clostridia</taxon>
        <taxon>Eubacteriales</taxon>
        <taxon>Oscillospiraceae</taxon>
        <taxon>Youxingia</taxon>
    </lineage>
</organism>
<dbReference type="Proteomes" id="UP000623678">
    <property type="component" value="Unassembled WGS sequence"/>
</dbReference>
<accession>A0A926EUK5</accession>
<gene>
    <name evidence="2" type="ORF">H8705_13145</name>
</gene>
<dbReference type="RefSeq" id="WP_262396244.1">
    <property type="nucleotide sequence ID" value="NZ_JACRTD010000014.1"/>
</dbReference>
<evidence type="ECO:0000313" key="2">
    <source>
        <dbReference type="EMBL" id="MBC8586525.1"/>
    </source>
</evidence>
<dbReference type="EMBL" id="JACRTD010000014">
    <property type="protein sequence ID" value="MBC8586525.1"/>
    <property type="molecule type" value="Genomic_DNA"/>
</dbReference>
<sequence>MKYQWLSQYCLAMPGGTEEYKPEWDAVRYMIGTKMFAMAGSNKQKEPILTIKLEPAFIQLVKSQYPQIAPGYYMNKDHWCSVPRTGDVPDELVKQMLDQGYQLVLGSFSKKAREAILSSVSTGLPGQRPSPEPQDGSAF</sequence>
<proteinExistence type="predicted"/>
<dbReference type="AlphaFoldDB" id="A0A926EUK5"/>
<comment type="caution">
    <text evidence="2">The sequence shown here is derived from an EMBL/GenBank/DDBJ whole genome shotgun (WGS) entry which is preliminary data.</text>
</comment>
<dbReference type="InterPro" id="IPR007351">
    <property type="entry name" value="YjbR"/>
</dbReference>
<name>A0A926EUK5_9FIRM</name>
<dbReference type="InterPro" id="IPR058532">
    <property type="entry name" value="YjbR/MT2646/Rv2570-like"/>
</dbReference>
<reference evidence="2" key="1">
    <citation type="submission" date="2020-08" db="EMBL/GenBank/DDBJ databases">
        <title>Genome public.</title>
        <authorList>
            <person name="Liu C."/>
            <person name="Sun Q."/>
        </authorList>
    </citation>
    <scope>NUCLEOTIDE SEQUENCE</scope>
    <source>
        <strain evidence="2">NSJ-64</strain>
    </source>
</reference>
<feature type="region of interest" description="Disordered" evidence="1">
    <location>
        <begin position="120"/>
        <end position="139"/>
    </location>
</feature>
<keyword evidence="2" id="KW-0238">DNA-binding</keyword>
<dbReference type="Pfam" id="PF04237">
    <property type="entry name" value="YjbR"/>
    <property type="match status" value="1"/>
</dbReference>
<dbReference type="Gene3D" id="3.90.1150.30">
    <property type="match status" value="1"/>
</dbReference>
<evidence type="ECO:0000313" key="3">
    <source>
        <dbReference type="Proteomes" id="UP000623678"/>
    </source>
</evidence>
<evidence type="ECO:0000256" key="1">
    <source>
        <dbReference type="SAM" id="MobiDB-lite"/>
    </source>
</evidence>
<dbReference type="InterPro" id="IPR038056">
    <property type="entry name" value="YjbR-like_sf"/>
</dbReference>
<dbReference type="SUPFAM" id="SSF142906">
    <property type="entry name" value="YjbR-like"/>
    <property type="match status" value="1"/>
</dbReference>
<protein>
    <submittedName>
        <fullName evidence="2">MmcQ/YjbR family DNA-binding protein</fullName>
    </submittedName>
</protein>